<feature type="coiled-coil region" evidence="1">
    <location>
        <begin position="69"/>
        <end position="96"/>
    </location>
</feature>
<keyword evidence="1" id="KW-0175">Coiled coil</keyword>
<protein>
    <submittedName>
        <fullName evidence="2">Uncharacterized protein</fullName>
    </submittedName>
</protein>
<name>A0A6M3JGE2_9ZZZZ</name>
<dbReference type="EMBL" id="MT141655">
    <property type="protein sequence ID" value="QJA68850.1"/>
    <property type="molecule type" value="Genomic_DNA"/>
</dbReference>
<sequence length="99" mass="11279">MSVDYWDEISQDLYEKGYMDRYAPPPGTPPGVATGYICCKGGNMKKHRMYSSDPLEELNNLLANTLSGLSDLHVLLKEMESDLEEMQNQLDELYNKEAQ</sequence>
<organism evidence="2">
    <name type="scientific">viral metagenome</name>
    <dbReference type="NCBI Taxonomy" id="1070528"/>
    <lineage>
        <taxon>unclassified sequences</taxon>
        <taxon>metagenomes</taxon>
        <taxon>organismal metagenomes</taxon>
    </lineage>
</organism>
<evidence type="ECO:0000313" key="2">
    <source>
        <dbReference type="EMBL" id="QJA68850.1"/>
    </source>
</evidence>
<dbReference type="AlphaFoldDB" id="A0A6M3JGE2"/>
<accession>A0A6M3JGE2</accession>
<proteinExistence type="predicted"/>
<dbReference type="EMBL" id="MT143539">
    <property type="protein sequence ID" value="QJA97952.1"/>
    <property type="molecule type" value="Genomic_DNA"/>
</dbReference>
<evidence type="ECO:0000256" key="1">
    <source>
        <dbReference type="SAM" id="Coils"/>
    </source>
</evidence>
<evidence type="ECO:0000313" key="3">
    <source>
        <dbReference type="EMBL" id="QJA97952.1"/>
    </source>
</evidence>
<reference evidence="2" key="1">
    <citation type="submission" date="2020-03" db="EMBL/GenBank/DDBJ databases">
        <title>The deep terrestrial virosphere.</title>
        <authorList>
            <person name="Holmfeldt K."/>
            <person name="Nilsson E."/>
            <person name="Simone D."/>
            <person name="Lopez-Fernandez M."/>
            <person name="Wu X."/>
            <person name="de Brujin I."/>
            <person name="Lundin D."/>
            <person name="Andersson A."/>
            <person name="Bertilsson S."/>
            <person name="Dopson M."/>
        </authorList>
    </citation>
    <scope>NUCLEOTIDE SEQUENCE</scope>
    <source>
        <strain evidence="2">MM415A05590</strain>
        <strain evidence="3">MM415B05825</strain>
    </source>
</reference>
<gene>
    <name evidence="2" type="ORF">MM415A05590_0002</name>
    <name evidence="3" type="ORF">MM415B05825_0009</name>
</gene>